<evidence type="ECO:0000313" key="1">
    <source>
        <dbReference type="EMBL" id="KIW67377.1"/>
    </source>
</evidence>
<accession>A0A0D2DZ27</accession>
<protein>
    <submittedName>
        <fullName evidence="1">Uncharacterized protein</fullName>
    </submittedName>
</protein>
<dbReference type="Proteomes" id="UP000054266">
    <property type="component" value="Unassembled WGS sequence"/>
</dbReference>
<proteinExistence type="predicted"/>
<dbReference type="AlphaFoldDB" id="A0A0D2DZ27"/>
<evidence type="ECO:0000313" key="2">
    <source>
        <dbReference type="Proteomes" id="UP000054266"/>
    </source>
</evidence>
<sequence>MSQLLPFDAVDFGIFVRGCAMITQRIQDEGWRTIFNNLSRKSTTYGGQSAASTRLSMATYPQGSQLQVLLSKGIVSLCAAQKFVGNRYRGMRFLINLQSIFSGLQVSPNRGYNRFVDYYAIWFKVAQDREVFSGHSADAESQLLWVFCIALQLFTTLLVDDACSCKTHRQCPERLNNSMATRKMAGLMEWLYAIEALAPTHLQKHFTWPRLVSDEAMSQFDIPFLSEAGVQAKIAALSNFPSRSHFVFGHILELSASLANWTEDLLASGGGENRFGTEEYWQSISPKTIVRVLEQDR</sequence>
<dbReference type="STRING" id="5601.A0A0D2DZ27"/>
<dbReference type="EMBL" id="KN846959">
    <property type="protein sequence ID" value="KIW67377.1"/>
    <property type="molecule type" value="Genomic_DNA"/>
</dbReference>
<organism evidence="1 2">
    <name type="scientific">Phialophora macrospora</name>
    <dbReference type="NCBI Taxonomy" id="1851006"/>
    <lineage>
        <taxon>Eukaryota</taxon>
        <taxon>Fungi</taxon>
        <taxon>Dikarya</taxon>
        <taxon>Ascomycota</taxon>
        <taxon>Pezizomycotina</taxon>
        <taxon>Eurotiomycetes</taxon>
        <taxon>Chaetothyriomycetidae</taxon>
        <taxon>Chaetothyriales</taxon>
        <taxon>Herpotrichiellaceae</taxon>
        <taxon>Phialophora</taxon>
    </lineage>
</organism>
<name>A0A0D2DZ27_9EURO</name>
<gene>
    <name evidence="1" type="ORF">PV04_06638</name>
</gene>
<dbReference type="HOGENOM" id="CLU_936895_0_0_1"/>
<keyword evidence="2" id="KW-1185">Reference proteome</keyword>
<reference evidence="1 2" key="1">
    <citation type="submission" date="2015-01" db="EMBL/GenBank/DDBJ databases">
        <title>The Genome Sequence of Capronia semiimmersa CBS27337.</title>
        <authorList>
            <consortium name="The Broad Institute Genomics Platform"/>
            <person name="Cuomo C."/>
            <person name="de Hoog S."/>
            <person name="Gorbushina A."/>
            <person name="Stielow B."/>
            <person name="Teixiera M."/>
            <person name="Abouelleil A."/>
            <person name="Chapman S.B."/>
            <person name="Priest M."/>
            <person name="Young S.K."/>
            <person name="Wortman J."/>
            <person name="Nusbaum C."/>
            <person name="Birren B."/>
        </authorList>
    </citation>
    <scope>NUCLEOTIDE SEQUENCE [LARGE SCALE GENOMIC DNA]</scope>
    <source>
        <strain evidence="1 2">CBS 27337</strain>
    </source>
</reference>